<dbReference type="Pfam" id="PF01370">
    <property type="entry name" value="Epimerase"/>
    <property type="match status" value="1"/>
</dbReference>
<proteinExistence type="predicted"/>
<dbReference type="InterPro" id="IPR050177">
    <property type="entry name" value="Lipid_A_modif_metabolic_enz"/>
</dbReference>
<keyword evidence="2" id="KW-0614">Plasmid</keyword>
<dbReference type="SUPFAM" id="SSF51735">
    <property type="entry name" value="NAD(P)-binding Rossmann-fold domains"/>
    <property type="match status" value="1"/>
</dbReference>
<evidence type="ECO:0000313" key="2">
    <source>
        <dbReference type="EMBL" id="APO71958.1"/>
    </source>
</evidence>
<protein>
    <submittedName>
        <fullName evidence="2">NAD-dependent epimerase/dehydratase family protein</fullName>
    </submittedName>
</protein>
<dbReference type="Gene3D" id="3.40.50.720">
    <property type="entry name" value="NAD(P)-binding Rossmann-like Domain"/>
    <property type="match status" value="1"/>
</dbReference>
<dbReference type="InterPro" id="IPR036291">
    <property type="entry name" value="NAD(P)-bd_dom_sf"/>
</dbReference>
<dbReference type="RefSeq" id="WP_074072207.1">
    <property type="nucleotide sequence ID" value="NZ_CP017105.1"/>
</dbReference>
<dbReference type="AlphaFoldDB" id="A0A1L5NVR2"/>
<organism evidence="2 3">
    <name type="scientific">Rhizobium gallicum</name>
    <dbReference type="NCBI Taxonomy" id="56730"/>
    <lineage>
        <taxon>Bacteria</taxon>
        <taxon>Pseudomonadati</taxon>
        <taxon>Pseudomonadota</taxon>
        <taxon>Alphaproteobacteria</taxon>
        <taxon>Hyphomicrobiales</taxon>
        <taxon>Rhizobiaceae</taxon>
        <taxon>Rhizobium/Agrobacterium group</taxon>
        <taxon>Rhizobium</taxon>
    </lineage>
</organism>
<geneLocation type="plasmid" evidence="3">
    <name>prgalie4872d</name>
</geneLocation>
<evidence type="ECO:0000259" key="1">
    <source>
        <dbReference type="Pfam" id="PF01370"/>
    </source>
</evidence>
<dbReference type="OrthoDB" id="9798669at2"/>
<accession>A0A1L5NVR2</accession>
<name>A0A1L5NVR2_9HYPH</name>
<dbReference type="PANTHER" id="PTHR43245:SF55">
    <property type="entry name" value="NAD(P)-BINDING DOMAIN-CONTAINING PROTEIN"/>
    <property type="match status" value="1"/>
</dbReference>
<dbReference type="Proteomes" id="UP000184749">
    <property type="component" value="Plasmid pRgalIE4872d"/>
</dbReference>
<dbReference type="EMBL" id="CP017105">
    <property type="protein sequence ID" value="APO71958.1"/>
    <property type="molecule type" value="Genomic_DNA"/>
</dbReference>
<dbReference type="InterPro" id="IPR001509">
    <property type="entry name" value="Epimerase_deHydtase"/>
</dbReference>
<evidence type="ECO:0000313" key="3">
    <source>
        <dbReference type="Proteomes" id="UP000184749"/>
    </source>
</evidence>
<sequence>MLILVTGATGKVGRRFIAGLLDDPRFSNARIRALCHNRLLPETGRVEVTKGSIADPYVAAAAMKDVTHVLHLATCKETPDAVMDVTVKGLFWLLEAFRTSATAQQFILIGGDAGIGHFYYRHDGPITEDTPHCAYPGSYALSKVLEEVMLDQFAIQYGINSCCLRAPWIMEKDDFRYTLSFGDDVFGGPDWKALVPQGDARRYMEASTVPLLRDADGRPLKRNFVHVDDLVSAILAAIDNPRAKRQLFNICMDRPVDYGEVAAYLAQTRNLEAVDIPSQYHSNWMDNSKAKYLLDWQPSYDLERLIDSAWQYERSQDDPRIVWYPG</sequence>
<gene>
    <name evidence="2" type="ORF">IE4872_PD01436</name>
</gene>
<reference evidence="2 3" key="1">
    <citation type="submission" date="2016-09" db="EMBL/GenBank/DDBJ databases">
        <title>The complete genome sequences of Rhizobium gallicum, symbiovars gallicum and phaseoli, symbionts associated to common bean (Phaseolus vulgaris).</title>
        <authorList>
            <person name="Bustos P."/>
            <person name="Santamaria R.I."/>
            <person name="Perez-Carrascal O.M."/>
            <person name="Juarez S."/>
            <person name="Lozano L."/>
            <person name="Martinez-Flores I."/>
            <person name="Martinez-Romero E."/>
            <person name="Cevallos M."/>
            <person name="Romero D."/>
            <person name="Davila G."/>
            <person name="Gonzalez V."/>
        </authorList>
    </citation>
    <scope>NUCLEOTIDE SEQUENCE [LARGE SCALE GENOMIC DNA]</scope>
    <source>
        <strain evidence="2 3">IE4872</strain>
        <plasmid evidence="3">prgalie4872d</plasmid>
    </source>
</reference>
<feature type="domain" description="NAD-dependent epimerase/dehydratase" evidence="1">
    <location>
        <begin position="3"/>
        <end position="166"/>
    </location>
</feature>
<dbReference type="PANTHER" id="PTHR43245">
    <property type="entry name" value="BIFUNCTIONAL POLYMYXIN RESISTANCE PROTEIN ARNA"/>
    <property type="match status" value="1"/>
</dbReference>